<dbReference type="AlphaFoldDB" id="A0A1Y1UYY5"/>
<keyword evidence="2 3" id="KW-0040">ANK repeat</keyword>
<dbReference type="InterPro" id="IPR036770">
    <property type="entry name" value="Ankyrin_rpt-contain_sf"/>
</dbReference>
<feature type="repeat" description="ANK" evidence="3">
    <location>
        <begin position="414"/>
        <end position="446"/>
    </location>
</feature>
<dbReference type="Pfam" id="PF12796">
    <property type="entry name" value="Ank_2"/>
    <property type="match status" value="1"/>
</dbReference>
<evidence type="ECO:0000313" key="5">
    <source>
        <dbReference type="Proteomes" id="UP000193719"/>
    </source>
</evidence>
<dbReference type="PANTHER" id="PTHR24171">
    <property type="entry name" value="ANKYRIN REPEAT DOMAIN-CONTAINING PROTEIN 39-RELATED"/>
    <property type="match status" value="1"/>
</dbReference>
<dbReference type="PANTHER" id="PTHR24171:SF9">
    <property type="entry name" value="ANKYRIN REPEAT DOMAIN-CONTAINING PROTEIN 39"/>
    <property type="match status" value="1"/>
</dbReference>
<comment type="caution">
    <text evidence="4">The sequence shown here is derived from an EMBL/GenBank/DDBJ whole genome shotgun (WGS) entry which is preliminary data.</text>
</comment>
<gene>
    <name evidence="4" type="ORF">BCR36DRAFT_415468</name>
</gene>
<reference evidence="4 5" key="2">
    <citation type="submission" date="2016-08" db="EMBL/GenBank/DDBJ databases">
        <title>Pervasive Adenine N6-methylation of Active Genes in Fungi.</title>
        <authorList>
            <consortium name="DOE Joint Genome Institute"/>
            <person name="Mondo S.J."/>
            <person name="Dannebaum R.O."/>
            <person name="Kuo R.C."/>
            <person name="Labutti K."/>
            <person name="Haridas S."/>
            <person name="Kuo A."/>
            <person name="Salamov A."/>
            <person name="Ahrendt S.R."/>
            <person name="Lipzen A."/>
            <person name="Sullivan W."/>
            <person name="Andreopoulos W.B."/>
            <person name="Clum A."/>
            <person name="Lindquist E."/>
            <person name="Daum C."/>
            <person name="Ramamoorthy G.K."/>
            <person name="Gryganskyi A."/>
            <person name="Culley D."/>
            <person name="Magnuson J.K."/>
            <person name="James T.Y."/>
            <person name="O'Malley M.A."/>
            <person name="Stajich J.E."/>
            <person name="Spatafora J.W."/>
            <person name="Visel A."/>
            <person name="Grigoriev I.V."/>
        </authorList>
    </citation>
    <scope>NUCLEOTIDE SEQUENCE [LARGE SCALE GENOMIC DNA]</scope>
    <source>
        <strain evidence="5">finn</strain>
    </source>
</reference>
<dbReference type="Gene3D" id="1.25.40.20">
    <property type="entry name" value="Ankyrin repeat-containing domain"/>
    <property type="match status" value="2"/>
</dbReference>
<dbReference type="PROSITE" id="PS50297">
    <property type="entry name" value="ANK_REP_REGION"/>
    <property type="match status" value="1"/>
</dbReference>
<keyword evidence="1" id="KW-0677">Repeat</keyword>
<dbReference type="EMBL" id="MCFH01000051">
    <property type="protein sequence ID" value="ORX43618.1"/>
    <property type="molecule type" value="Genomic_DNA"/>
</dbReference>
<keyword evidence="5" id="KW-1185">Reference proteome</keyword>
<evidence type="ECO:0000256" key="3">
    <source>
        <dbReference type="PROSITE-ProRule" id="PRU00023"/>
    </source>
</evidence>
<accession>A0A1Y1UYY5</accession>
<dbReference type="OrthoDB" id="341259at2759"/>
<protein>
    <submittedName>
        <fullName evidence="4">Ankyrin</fullName>
    </submittedName>
</protein>
<evidence type="ECO:0000256" key="2">
    <source>
        <dbReference type="ARBA" id="ARBA00023043"/>
    </source>
</evidence>
<dbReference type="STRING" id="1754191.A0A1Y1UYY5"/>
<sequence>MSTNSLTQESKYKKDKLNLLSKKINSIIDKLDLQHLQYLLQGNYIINEDDTIYINDVENHNLTEDVDIISTSNIKEDSQLSNIDVNTKGTPIDISKLKGGDNPIIYFIEFYKRLCCSSCYCIGKVLESNENIEENFKEGLLDFRSDKKERALEVLKLLLQYTSDLNFETNQGQIPLFMAFYENQVDILKLFFQYFLIPKASISKPISTDFFHPSSISKIPLNLNLYNEEWDNILLYTFKLKNELPEPALSFLLLYGMNHCYEQGHILNSTCIDLNAQSWNGNTIVMMAVERNNYHFLKSFFKTIENIHEKALLKILYRCKNNYYHDLIHQYQYLSRSHSIGGIKQAYTDFSDDLKDKLMQDIVQLIMSDPQKIDLEVKDRSLNTALLKAIWSGNMKIIRCLLHHRASTRVHDIHGNTPLMIASILGRAKLVKLLISYGAELNARNKGKTALGFALENNHDEVIYLLRKHQAIE</sequence>
<evidence type="ECO:0000313" key="4">
    <source>
        <dbReference type="EMBL" id="ORX43618.1"/>
    </source>
</evidence>
<reference evidence="4 5" key="1">
    <citation type="submission" date="2016-08" db="EMBL/GenBank/DDBJ databases">
        <title>Genomes of anaerobic fungi encode conserved fungal cellulosomes for biomass hydrolysis.</title>
        <authorList>
            <consortium name="DOE Joint Genome Institute"/>
            <person name="Haitjema C.H."/>
            <person name="Gilmore S.P."/>
            <person name="Henske J.K."/>
            <person name="Solomon K.V."/>
            <person name="De Groot R."/>
            <person name="Kuo A."/>
            <person name="Mondo S.J."/>
            <person name="Salamov A.A."/>
            <person name="Labutti K."/>
            <person name="Zhao Z."/>
            <person name="Chiniquy J."/>
            <person name="Barry K."/>
            <person name="Brewer H.M."/>
            <person name="Purvine S.O."/>
            <person name="Wright A.T."/>
            <person name="Boxma B."/>
            <person name="Van Alen T."/>
            <person name="Hackstein J.H."/>
            <person name="Baker S.E."/>
            <person name="Grigoriev I.V."/>
            <person name="O'Malley M.A."/>
        </authorList>
    </citation>
    <scope>NUCLEOTIDE SEQUENCE [LARGE SCALE GENOMIC DNA]</scope>
    <source>
        <strain evidence="5">finn</strain>
    </source>
</reference>
<dbReference type="SMART" id="SM00248">
    <property type="entry name" value="ANK"/>
    <property type="match status" value="5"/>
</dbReference>
<evidence type="ECO:0000256" key="1">
    <source>
        <dbReference type="ARBA" id="ARBA00022737"/>
    </source>
</evidence>
<organism evidence="4 5">
    <name type="scientific">Piromyces finnis</name>
    <dbReference type="NCBI Taxonomy" id="1754191"/>
    <lineage>
        <taxon>Eukaryota</taxon>
        <taxon>Fungi</taxon>
        <taxon>Fungi incertae sedis</taxon>
        <taxon>Chytridiomycota</taxon>
        <taxon>Chytridiomycota incertae sedis</taxon>
        <taxon>Neocallimastigomycetes</taxon>
        <taxon>Neocallimastigales</taxon>
        <taxon>Neocallimastigaceae</taxon>
        <taxon>Piromyces</taxon>
    </lineage>
</organism>
<dbReference type="SUPFAM" id="SSF48403">
    <property type="entry name" value="Ankyrin repeat"/>
    <property type="match status" value="1"/>
</dbReference>
<dbReference type="Proteomes" id="UP000193719">
    <property type="component" value="Unassembled WGS sequence"/>
</dbReference>
<name>A0A1Y1UYY5_9FUNG</name>
<dbReference type="PROSITE" id="PS50088">
    <property type="entry name" value="ANK_REPEAT"/>
    <property type="match status" value="1"/>
</dbReference>
<proteinExistence type="predicted"/>
<dbReference type="InterPro" id="IPR002110">
    <property type="entry name" value="Ankyrin_rpt"/>
</dbReference>